<name>A0A1H6W1Q8_9GAMM</name>
<dbReference type="AlphaFoldDB" id="A0A1H6W1Q8"/>
<organism evidence="1 2">
    <name type="scientific">Azotobacter beijerinckii</name>
    <dbReference type="NCBI Taxonomy" id="170623"/>
    <lineage>
        <taxon>Bacteria</taxon>
        <taxon>Pseudomonadati</taxon>
        <taxon>Pseudomonadota</taxon>
        <taxon>Gammaproteobacteria</taxon>
        <taxon>Pseudomonadales</taxon>
        <taxon>Pseudomonadaceae</taxon>
        <taxon>Azotobacter</taxon>
    </lineage>
</organism>
<evidence type="ECO:0000313" key="2">
    <source>
        <dbReference type="Proteomes" id="UP000199250"/>
    </source>
</evidence>
<protein>
    <submittedName>
        <fullName evidence="1">Adenylate cyclase, class 3</fullName>
    </submittedName>
</protein>
<dbReference type="RefSeq" id="WP_090732280.1">
    <property type="nucleotide sequence ID" value="NZ_FNYQ01000044.1"/>
</dbReference>
<dbReference type="InterPro" id="IPR029787">
    <property type="entry name" value="Nucleotide_cyclase"/>
</dbReference>
<evidence type="ECO:0000313" key="1">
    <source>
        <dbReference type="EMBL" id="SEJ06462.1"/>
    </source>
</evidence>
<dbReference type="SUPFAM" id="SSF55073">
    <property type="entry name" value="Nucleotide cyclase"/>
    <property type="match status" value="1"/>
</dbReference>
<dbReference type="EMBL" id="FNYQ01000044">
    <property type="protein sequence ID" value="SEJ06462.1"/>
    <property type="molecule type" value="Genomic_DNA"/>
</dbReference>
<sequence>MSLKDDLRVVIKSTFVSAWEETEGRVVPEPESVGLGNKAVLLKRAVVFYADLNGSTKMVDTKKWQFSAEIYKTFLYCAAKIVRAESGNITAYDGDRIMAIFIGESKCDRAARSAMKLKWAVSNIIMPELKNIYTNSTFVVRHNVGIDITDLRAARTGVRGSNDLVWVGRAANYAAKLTELGSDYPTRITKEVYDELSDGLKTSTAGKAMWERRTWTDMNNIVIYRSNWGWVIS</sequence>
<accession>A0A1H6W1Q8</accession>
<gene>
    <name evidence="1" type="ORF">SAMN04244572_02612</name>
</gene>
<dbReference type="OrthoDB" id="9807521at2"/>
<reference evidence="1 2" key="1">
    <citation type="submission" date="2016-10" db="EMBL/GenBank/DDBJ databases">
        <authorList>
            <person name="de Groot N.N."/>
        </authorList>
    </citation>
    <scope>NUCLEOTIDE SEQUENCE [LARGE SCALE GENOMIC DNA]</scope>
    <source>
        <strain evidence="1 2">DSM 373</strain>
    </source>
</reference>
<proteinExistence type="predicted"/>
<dbReference type="Gene3D" id="3.30.70.1230">
    <property type="entry name" value="Nucleotide cyclase"/>
    <property type="match status" value="1"/>
</dbReference>
<dbReference type="Proteomes" id="UP000199250">
    <property type="component" value="Unassembled WGS sequence"/>
</dbReference>